<organism evidence="10 11">
    <name type="scientific">Nonomuraea rubra</name>
    <dbReference type="NCBI Taxonomy" id="46180"/>
    <lineage>
        <taxon>Bacteria</taxon>
        <taxon>Bacillati</taxon>
        <taxon>Actinomycetota</taxon>
        <taxon>Actinomycetes</taxon>
        <taxon>Streptosporangiales</taxon>
        <taxon>Streptosporangiaceae</taxon>
        <taxon>Nonomuraea</taxon>
    </lineage>
</organism>
<evidence type="ECO:0000256" key="1">
    <source>
        <dbReference type="ARBA" id="ARBA00004651"/>
    </source>
</evidence>
<comment type="similarity">
    <text evidence="6">Belongs to the ABC-4 integral membrane protein family.</text>
</comment>
<evidence type="ECO:0000256" key="5">
    <source>
        <dbReference type="ARBA" id="ARBA00023136"/>
    </source>
</evidence>
<dbReference type="Proteomes" id="UP000565579">
    <property type="component" value="Unassembled WGS sequence"/>
</dbReference>
<feature type="transmembrane region" description="Helical" evidence="7">
    <location>
        <begin position="712"/>
        <end position="738"/>
    </location>
</feature>
<feature type="transmembrane region" description="Helical" evidence="7">
    <location>
        <begin position="310"/>
        <end position="333"/>
    </location>
</feature>
<dbReference type="GO" id="GO:0022857">
    <property type="term" value="F:transmembrane transporter activity"/>
    <property type="evidence" value="ECO:0007669"/>
    <property type="project" value="TreeGrafter"/>
</dbReference>
<feature type="transmembrane region" description="Helical" evidence="7">
    <location>
        <begin position="485"/>
        <end position="509"/>
    </location>
</feature>
<feature type="domain" description="ABC3 transporter permease C-terminal" evidence="8">
    <location>
        <begin position="260"/>
        <end position="380"/>
    </location>
</feature>
<keyword evidence="2" id="KW-1003">Cell membrane</keyword>
<accession>A0A7X0TXA1</accession>
<proteinExistence type="inferred from homology"/>
<evidence type="ECO:0000256" key="2">
    <source>
        <dbReference type="ARBA" id="ARBA00022475"/>
    </source>
</evidence>
<evidence type="ECO:0000259" key="9">
    <source>
        <dbReference type="Pfam" id="PF12704"/>
    </source>
</evidence>
<keyword evidence="4 7" id="KW-1133">Transmembrane helix</keyword>
<dbReference type="InterPro" id="IPR050250">
    <property type="entry name" value="Macrolide_Exporter_MacB"/>
</dbReference>
<evidence type="ECO:0000256" key="7">
    <source>
        <dbReference type="SAM" id="Phobius"/>
    </source>
</evidence>
<feature type="transmembrane region" description="Helical" evidence="7">
    <location>
        <begin position="431"/>
        <end position="455"/>
    </location>
</feature>
<feature type="domain" description="ABC3 transporter permease C-terminal" evidence="8">
    <location>
        <begin position="716"/>
        <end position="827"/>
    </location>
</feature>
<feature type="transmembrane region" description="Helical" evidence="7">
    <location>
        <begin position="805"/>
        <end position="825"/>
    </location>
</feature>
<gene>
    <name evidence="10" type="ORF">HD593_001769</name>
</gene>
<feature type="transmembrane region" description="Helical" evidence="7">
    <location>
        <begin position="400"/>
        <end position="419"/>
    </location>
</feature>
<name>A0A7X0TXA1_9ACTN</name>
<keyword evidence="11" id="KW-1185">Reference proteome</keyword>
<comment type="subcellular location">
    <subcellularLocation>
        <location evidence="1">Cell membrane</location>
        <topology evidence="1">Multi-pass membrane protein</topology>
    </subcellularLocation>
</comment>
<reference evidence="10 11" key="1">
    <citation type="submission" date="2020-08" db="EMBL/GenBank/DDBJ databases">
        <title>Sequencing the genomes of 1000 actinobacteria strains.</title>
        <authorList>
            <person name="Klenk H.-P."/>
        </authorList>
    </citation>
    <scope>NUCLEOTIDE SEQUENCE [LARGE SCALE GENOMIC DNA]</scope>
    <source>
        <strain evidence="10 11">DSM 43768</strain>
    </source>
</reference>
<evidence type="ECO:0000313" key="10">
    <source>
        <dbReference type="EMBL" id="MBB6546974.1"/>
    </source>
</evidence>
<evidence type="ECO:0000313" key="11">
    <source>
        <dbReference type="Proteomes" id="UP000565579"/>
    </source>
</evidence>
<dbReference type="AlphaFoldDB" id="A0A7X0TXA1"/>
<dbReference type="InterPro" id="IPR025857">
    <property type="entry name" value="MacB_PCD"/>
</dbReference>
<dbReference type="PANTHER" id="PTHR30572:SF4">
    <property type="entry name" value="ABC TRANSPORTER PERMEASE YTRF"/>
    <property type="match status" value="1"/>
</dbReference>
<dbReference type="RefSeq" id="WP_185101697.1">
    <property type="nucleotide sequence ID" value="NZ_JACHMI010000001.1"/>
</dbReference>
<keyword evidence="5 7" id="KW-0472">Membrane</keyword>
<evidence type="ECO:0000256" key="6">
    <source>
        <dbReference type="ARBA" id="ARBA00038076"/>
    </source>
</evidence>
<feature type="transmembrane region" description="Helical" evidence="7">
    <location>
        <begin position="16"/>
        <end position="37"/>
    </location>
</feature>
<comment type="caution">
    <text evidence="10">The sequence shown here is derived from an EMBL/GenBank/DDBJ whole genome shotgun (WGS) entry which is preliminary data.</text>
</comment>
<feature type="transmembrane region" description="Helical" evidence="7">
    <location>
        <begin position="353"/>
        <end position="371"/>
    </location>
</feature>
<evidence type="ECO:0000259" key="8">
    <source>
        <dbReference type="Pfam" id="PF02687"/>
    </source>
</evidence>
<dbReference type="InterPro" id="IPR003838">
    <property type="entry name" value="ABC3_permease_C"/>
</dbReference>
<feature type="domain" description="MacB-like periplasmic core" evidence="9">
    <location>
        <begin position="26"/>
        <end position="177"/>
    </location>
</feature>
<sequence length="837" mass="88284">MTWLAWRTLRWHPGSLIGTLITLVVAATAVGSLWFVVDATDRQEVPVERYAGVPLVVGTTGGAISPGLVAAVKALPEVAATVPEHSFPAGLSARGTPVRVPGDQNPWPWGHGWSSARLTPFQLRDGRPPRARGEVVVDARLAAAAQMGIGDRVEITVAGTIRPHKVVGVAAAGTAWRYQSALFFADGHVAELIGGRRGADALGVHPRPGVGTEALRVAVAKAVEPYNTPGLRVISVAVGAGRGEQENNILSPEGFNTMWFSVWITALVSTGMIAAAMGMSIRRRGTEIAVLRAIGARPGQIRRMLLAEGMLLSVVACAVAIPLGMLLAPVVAVRFRDFGAVSVAFEVGYRPAPGLWTLAFTLAMALTANLISVRRALRIRPGDALGETPAQGRRLGMGRLLTGLALLAGAGALSAALLWEVIPPEAPSLTLLQVVTVCLAVAAVGLLAPWVVLVAGKLVRPGITHASRVGGYLAVASVVFNHRRYAGAVASLTLGVTLVGVVAGTQLFYNWRRASDAVRDLRADHVLRPAAGASALSEELRRRILAHDGTSAAVGIGSIPAAVSVEGRPLAPNPPPFSATMFTGDITQALDLSIRGRPPRDLGEGEIAIDDSLAARYGAGLGSRLRIRFPGVAEGSSYTVTTIYTSAPEVKSMLLPAKAISATHLTSELHELIYVRGADPSEIVDARSAVESFTKQEYMWRRSQEHAAQNRFMPYVSVLVALFCLVAAVNSLCLTLVDRRREFTGMRHLGMRRGQVMRMVCWESALTVVPVLVLSLATTAWMALVHAVSEPGGLAGTLSFIPFDWLAALGGGALLAALAGSLLVVRVAMRNERQGLA</sequence>
<keyword evidence="3 7" id="KW-0812">Transmembrane</keyword>
<dbReference type="Pfam" id="PF12704">
    <property type="entry name" value="MacB_PCD"/>
    <property type="match status" value="1"/>
</dbReference>
<dbReference type="PANTHER" id="PTHR30572">
    <property type="entry name" value="MEMBRANE COMPONENT OF TRANSPORTER-RELATED"/>
    <property type="match status" value="1"/>
</dbReference>
<feature type="transmembrane region" description="Helical" evidence="7">
    <location>
        <begin position="759"/>
        <end position="785"/>
    </location>
</feature>
<evidence type="ECO:0000256" key="3">
    <source>
        <dbReference type="ARBA" id="ARBA00022692"/>
    </source>
</evidence>
<protein>
    <submittedName>
        <fullName evidence="10">Putative ABC transport system permease protein</fullName>
    </submittedName>
</protein>
<dbReference type="EMBL" id="JACHMI010000001">
    <property type="protein sequence ID" value="MBB6546974.1"/>
    <property type="molecule type" value="Genomic_DNA"/>
</dbReference>
<feature type="transmembrane region" description="Helical" evidence="7">
    <location>
        <begin position="258"/>
        <end position="277"/>
    </location>
</feature>
<dbReference type="Pfam" id="PF02687">
    <property type="entry name" value="FtsX"/>
    <property type="match status" value="2"/>
</dbReference>
<evidence type="ECO:0000256" key="4">
    <source>
        <dbReference type="ARBA" id="ARBA00022989"/>
    </source>
</evidence>
<dbReference type="GO" id="GO:0005886">
    <property type="term" value="C:plasma membrane"/>
    <property type="evidence" value="ECO:0007669"/>
    <property type="project" value="UniProtKB-SubCell"/>
</dbReference>